<evidence type="ECO:0000256" key="3">
    <source>
        <dbReference type="ARBA" id="ARBA00023004"/>
    </source>
</evidence>
<keyword evidence="7" id="KW-1185">Reference proteome</keyword>
<keyword evidence="2 4" id="KW-0479">Metal-binding</keyword>
<gene>
    <name evidence="6" type="ORF">EDD52_102371</name>
</gene>
<evidence type="ECO:0000256" key="4">
    <source>
        <dbReference type="PROSITE-ProRule" id="PRU00433"/>
    </source>
</evidence>
<reference evidence="6 7" key="1">
    <citation type="submission" date="2019-03" db="EMBL/GenBank/DDBJ databases">
        <title>Genomic Encyclopedia of Type Strains, Phase IV (KMG-IV): sequencing the most valuable type-strain genomes for metagenomic binning, comparative biology and taxonomic classification.</title>
        <authorList>
            <person name="Goeker M."/>
        </authorList>
    </citation>
    <scope>NUCLEOTIDE SEQUENCE [LARGE SCALE GENOMIC DNA]</scope>
    <source>
        <strain evidence="6 7">DSM 104836</strain>
    </source>
</reference>
<evidence type="ECO:0000313" key="7">
    <source>
        <dbReference type="Proteomes" id="UP000295696"/>
    </source>
</evidence>
<name>A0A4R3JJW5_9RHOB</name>
<keyword evidence="1 4" id="KW-0349">Heme</keyword>
<dbReference type="InterPro" id="IPR009056">
    <property type="entry name" value="Cyt_c-like_dom"/>
</dbReference>
<dbReference type="GO" id="GO:0020037">
    <property type="term" value="F:heme binding"/>
    <property type="evidence" value="ECO:0007669"/>
    <property type="project" value="InterPro"/>
</dbReference>
<evidence type="ECO:0000256" key="1">
    <source>
        <dbReference type="ARBA" id="ARBA00022617"/>
    </source>
</evidence>
<proteinExistence type="predicted"/>
<feature type="domain" description="Cytochrome c" evidence="5">
    <location>
        <begin position="139"/>
        <end position="236"/>
    </location>
</feature>
<keyword evidence="3 4" id="KW-0408">Iron</keyword>
<dbReference type="AlphaFoldDB" id="A0A4R3JJW5"/>
<dbReference type="InterPro" id="IPR036909">
    <property type="entry name" value="Cyt_c-like_dom_sf"/>
</dbReference>
<dbReference type="RefSeq" id="WP_132242726.1">
    <property type="nucleotide sequence ID" value="NZ_SLZU01000002.1"/>
</dbReference>
<dbReference type="EMBL" id="SLZU01000002">
    <property type="protein sequence ID" value="TCS66554.1"/>
    <property type="molecule type" value="Genomic_DNA"/>
</dbReference>
<dbReference type="PROSITE" id="PS51007">
    <property type="entry name" value="CYTC"/>
    <property type="match status" value="1"/>
</dbReference>
<dbReference type="Proteomes" id="UP000295696">
    <property type="component" value="Unassembled WGS sequence"/>
</dbReference>
<sequence length="247" mass="26349">MPWRILIAVLVLGMMPIAGWAQDKLVQLYAPPALVETGLLRHILPRFSLKTQVKVNLMDQPDGADIVLGGDGRALFHGAGQTWRMAVAAPDHPGSKRLADWLTSEVGQRTVVGFAPEGTPLFGPPKKAAPQVVSLDLAGDPALGQTVSRSKCGRCHVIDIASGGGIGSTPSFAVLRSLPDWEQRFLSFYALNPHPAFTMIDGVTPEFPIDRPSPIVPVTLTLDEVEAVLAFVATMVAADLGAPLQHQ</sequence>
<comment type="caution">
    <text evidence="6">The sequence shown here is derived from an EMBL/GenBank/DDBJ whole genome shotgun (WGS) entry which is preliminary data.</text>
</comment>
<evidence type="ECO:0000256" key="2">
    <source>
        <dbReference type="ARBA" id="ARBA00022723"/>
    </source>
</evidence>
<accession>A0A4R3JJW5</accession>
<dbReference type="SUPFAM" id="SSF46626">
    <property type="entry name" value="Cytochrome c"/>
    <property type="match status" value="1"/>
</dbReference>
<dbReference type="GO" id="GO:0009055">
    <property type="term" value="F:electron transfer activity"/>
    <property type="evidence" value="ECO:0007669"/>
    <property type="project" value="InterPro"/>
</dbReference>
<dbReference type="GO" id="GO:0046872">
    <property type="term" value="F:metal ion binding"/>
    <property type="evidence" value="ECO:0007669"/>
    <property type="project" value="UniProtKB-KW"/>
</dbReference>
<evidence type="ECO:0000259" key="5">
    <source>
        <dbReference type="PROSITE" id="PS51007"/>
    </source>
</evidence>
<dbReference type="OrthoDB" id="7365807at2"/>
<evidence type="ECO:0000313" key="6">
    <source>
        <dbReference type="EMBL" id="TCS66554.1"/>
    </source>
</evidence>
<organism evidence="6 7">
    <name type="scientific">Primorskyibacter sedentarius</name>
    <dbReference type="NCBI Taxonomy" id="745311"/>
    <lineage>
        <taxon>Bacteria</taxon>
        <taxon>Pseudomonadati</taxon>
        <taxon>Pseudomonadota</taxon>
        <taxon>Alphaproteobacteria</taxon>
        <taxon>Rhodobacterales</taxon>
        <taxon>Roseobacteraceae</taxon>
        <taxon>Primorskyibacter</taxon>
    </lineage>
</organism>
<protein>
    <recommendedName>
        <fullName evidence="5">Cytochrome c domain-containing protein</fullName>
    </recommendedName>
</protein>